<dbReference type="EMBL" id="ASHM01042707">
    <property type="protein sequence ID" value="PNX82782.1"/>
    <property type="molecule type" value="Genomic_DNA"/>
</dbReference>
<dbReference type="Proteomes" id="UP000236291">
    <property type="component" value="Unassembled WGS sequence"/>
</dbReference>
<protein>
    <submittedName>
        <fullName evidence="1">Uncharacterized protein</fullName>
    </submittedName>
</protein>
<reference evidence="1 2" key="1">
    <citation type="journal article" date="2014" name="Am. J. Bot.">
        <title>Genome assembly and annotation for red clover (Trifolium pratense; Fabaceae).</title>
        <authorList>
            <person name="Istvanek J."/>
            <person name="Jaros M."/>
            <person name="Krenek A."/>
            <person name="Repkova J."/>
        </authorList>
    </citation>
    <scope>NUCLEOTIDE SEQUENCE [LARGE SCALE GENOMIC DNA]</scope>
    <source>
        <strain evidence="2">cv. Tatra</strain>
        <tissue evidence="1">Young leaves</tissue>
    </source>
</reference>
<sequence>MIGSIMKVPLLENVRDNKIVWQEEQHGKYNTMQSGYRRYLRNRNFTSTGRVVLLMRCRLLQVCNMFSLIFAFRN</sequence>
<proteinExistence type="predicted"/>
<evidence type="ECO:0000313" key="2">
    <source>
        <dbReference type="Proteomes" id="UP000236291"/>
    </source>
</evidence>
<evidence type="ECO:0000313" key="1">
    <source>
        <dbReference type="EMBL" id="PNX82782.1"/>
    </source>
</evidence>
<reference evidence="1 2" key="2">
    <citation type="journal article" date="2017" name="Front. Plant Sci.">
        <title>Gene Classification and Mining of Molecular Markers Useful in Red Clover (Trifolium pratense) Breeding.</title>
        <authorList>
            <person name="Istvanek J."/>
            <person name="Dluhosova J."/>
            <person name="Dluhos P."/>
            <person name="Patkova L."/>
            <person name="Nedelnik J."/>
            <person name="Repkova J."/>
        </authorList>
    </citation>
    <scope>NUCLEOTIDE SEQUENCE [LARGE SCALE GENOMIC DNA]</scope>
    <source>
        <strain evidence="2">cv. Tatra</strain>
        <tissue evidence="1">Young leaves</tissue>
    </source>
</reference>
<dbReference type="AlphaFoldDB" id="A0A2K3LW68"/>
<gene>
    <name evidence="1" type="ORF">L195_g038817</name>
</gene>
<accession>A0A2K3LW68</accession>
<name>A0A2K3LW68_TRIPR</name>
<comment type="caution">
    <text evidence="1">The sequence shown here is derived from an EMBL/GenBank/DDBJ whole genome shotgun (WGS) entry which is preliminary data.</text>
</comment>
<organism evidence="1 2">
    <name type="scientific">Trifolium pratense</name>
    <name type="common">Red clover</name>
    <dbReference type="NCBI Taxonomy" id="57577"/>
    <lineage>
        <taxon>Eukaryota</taxon>
        <taxon>Viridiplantae</taxon>
        <taxon>Streptophyta</taxon>
        <taxon>Embryophyta</taxon>
        <taxon>Tracheophyta</taxon>
        <taxon>Spermatophyta</taxon>
        <taxon>Magnoliopsida</taxon>
        <taxon>eudicotyledons</taxon>
        <taxon>Gunneridae</taxon>
        <taxon>Pentapetalae</taxon>
        <taxon>rosids</taxon>
        <taxon>fabids</taxon>
        <taxon>Fabales</taxon>
        <taxon>Fabaceae</taxon>
        <taxon>Papilionoideae</taxon>
        <taxon>50 kb inversion clade</taxon>
        <taxon>NPAAA clade</taxon>
        <taxon>Hologalegina</taxon>
        <taxon>IRL clade</taxon>
        <taxon>Trifolieae</taxon>
        <taxon>Trifolium</taxon>
    </lineage>
</organism>